<evidence type="ECO:0000256" key="11">
    <source>
        <dbReference type="PROSITE-ProRule" id="PRU00176"/>
    </source>
</evidence>
<evidence type="ECO:0000256" key="8">
    <source>
        <dbReference type="ARBA" id="ARBA00022833"/>
    </source>
</evidence>
<dbReference type="PROSITE" id="PS50102">
    <property type="entry name" value="RRM"/>
    <property type="match status" value="1"/>
</dbReference>
<evidence type="ECO:0000313" key="16">
    <source>
        <dbReference type="EMBL" id="QLL31659.1"/>
    </source>
</evidence>
<keyword evidence="6" id="KW-0677">Repeat</keyword>
<keyword evidence="8" id="KW-0862">Zinc</keyword>
<dbReference type="AlphaFoldDB" id="A0A7G3ZDS3"/>
<dbReference type="SUPFAM" id="SSF90209">
    <property type="entry name" value="Ran binding protein zinc finger-like"/>
    <property type="match status" value="2"/>
</dbReference>
<feature type="compositionally biased region" description="Gly residues" evidence="13">
    <location>
        <begin position="520"/>
        <end position="532"/>
    </location>
</feature>
<proteinExistence type="predicted"/>
<dbReference type="KEGG" id="tgb:HG536_0B05240"/>
<feature type="domain" description="RanBP2-type" evidence="15">
    <location>
        <begin position="472"/>
        <end position="501"/>
    </location>
</feature>
<keyword evidence="3" id="KW-0158">Chromosome</keyword>
<name>A0A7G3ZDS3_9SACH</name>
<dbReference type="SMART" id="SM00547">
    <property type="entry name" value="ZnF_RBZ"/>
    <property type="match status" value="2"/>
</dbReference>
<feature type="region of interest" description="Disordered" evidence="13">
    <location>
        <begin position="504"/>
        <end position="539"/>
    </location>
</feature>
<evidence type="ECO:0000256" key="9">
    <source>
        <dbReference type="ARBA" id="ARBA00022884"/>
    </source>
</evidence>
<dbReference type="PANTHER" id="PTHR23111">
    <property type="entry name" value="ZINC FINGER PROTEIN"/>
    <property type="match status" value="1"/>
</dbReference>
<feature type="domain" description="RanBP2-type" evidence="15">
    <location>
        <begin position="339"/>
        <end position="368"/>
    </location>
</feature>
<dbReference type="OrthoDB" id="448399at2759"/>
<evidence type="ECO:0000256" key="6">
    <source>
        <dbReference type="ARBA" id="ARBA00022737"/>
    </source>
</evidence>
<dbReference type="GO" id="GO:0005634">
    <property type="term" value="C:nucleus"/>
    <property type="evidence" value="ECO:0007669"/>
    <property type="project" value="UniProtKB-SubCell"/>
</dbReference>
<keyword evidence="9 11" id="KW-0694">RNA-binding</keyword>
<keyword evidence="5" id="KW-0479">Metal-binding</keyword>
<evidence type="ECO:0000256" key="2">
    <source>
        <dbReference type="ARBA" id="ARBA00004286"/>
    </source>
</evidence>
<evidence type="ECO:0000256" key="13">
    <source>
        <dbReference type="SAM" id="MobiDB-lite"/>
    </source>
</evidence>
<keyword evidence="10" id="KW-0539">Nucleus</keyword>
<dbReference type="Proteomes" id="UP000515788">
    <property type="component" value="Chromosome 2"/>
</dbReference>
<keyword evidence="7 12" id="KW-0863">Zinc-finger</keyword>
<dbReference type="RefSeq" id="XP_037138334.1">
    <property type="nucleotide sequence ID" value="XM_037282439.1"/>
</dbReference>
<dbReference type="InterPro" id="IPR035979">
    <property type="entry name" value="RBD_domain_sf"/>
</dbReference>
<evidence type="ECO:0000256" key="4">
    <source>
        <dbReference type="ARBA" id="ARBA00022553"/>
    </source>
</evidence>
<evidence type="ECO:0000256" key="3">
    <source>
        <dbReference type="ARBA" id="ARBA00022454"/>
    </source>
</evidence>
<dbReference type="FunFam" id="4.10.1060.10:FF:000021">
    <property type="entry name" value="MUTL protein homolog 3"/>
    <property type="match status" value="1"/>
</dbReference>
<sequence>MYYVVLEVETIHRAEAPKDHGRVKKLAYQFVDAETLKAHYEDGKIPCLDMDAEGLPSFQESISSFEKELQSVVGSDEFVLCSLNSTWHIRVTIPRQARDDGFMLPSYLQHPKVFDVWKEYDRWCANHPEVLTMRKNCSGGTRRAKNQAEILKVLDISSEEIVPQPVLGHTVHILMQLRRKCTTKEDLADVLTRPYDSHLDIRNFLQEKSKVLYLNNLPPDTTQSELESWFTQFGARPVGFWTVKNIVEETANINNNWSMNNSPYVEEQDSISGFVVFQTHEEATEVLVLNGRSILSNMANTKQPRVVEHIVEIQPSSTRVLDRAQEILSPFPQSKNKPRPGDWNCPSCGFSNFQRRTACFRCSFPAVSAVKQYLNYNGVLGATQNSNGSYTKSNGIPTQSYYQTNSPTAQNSTAKTNTTFGDPNSLKQSNSGYRFGGNSAYGSNTSLANYSNNRYISQQSNNSNGGSNVPFRAGDWKCPACTYHNFAKNLVCLRCGAAKMTTLESNGNQSSNAVKPTGGNNNGGDNGNNGKGGCKRYDNGSLGNLTQSGSTASLIEHNTNSKGNGYFTRSINNVSGGELGVKLNTRSASEPKW</sequence>
<dbReference type="PANTHER" id="PTHR23111:SF40">
    <property type="entry name" value="RNA-BINDING PROTEIN INVOLVED IN HETEROCHROMATIN ASSEMBLY-RELATED"/>
    <property type="match status" value="1"/>
</dbReference>
<dbReference type="GeneID" id="59324778"/>
<evidence type="ECO:0000259" key="15">
    <source>
        <dbReference type="PROSITE" id="PS50199"/>
    </source>
</evidence>
<evidence type="ECO:0000313" key="17">
    <source>
        <dbReference type="Proteomes" id="UP000515788"/>
    </source>
</evidence>
<reference evidence="16 17" key="1">
    <citation type="submission" date="2020-06" db="EMBL/GenBank/DDBJ databases">
        <title>The yeast mating-type switching endonuclease HO is a domesticated member of an unorthodox homing genetic element family.</title>
        <authorList>
            <person name="Coughlan A.Y."/>
            <person name="Lombardi L."/>
            <person name="Braun-Galleani S."/>
            <person name="Martos A.R."/>
            <person name="Galeote V."/>
            <person name="Bigey F."/>
            <person name="Dequin S."/>
            <person name="Byrne K.P."/>
            <person name="Wolfe K.H."/>
        </authorList>
    </citation>
    <scope>NUCLEOTIDE SEQUENCE [LARGE SCALE GENOMIC DNA]</scope>
    <source>
        <strain evidence="16 17">CBS764</strain>
    </source>
</reference>
<dbReference type="Gene3D" id="4.10.1060.10">
    <property type="entry name" value="Zinc finger, RanBP2-type"/>
    <property type="match status" value="2"/>
</dbReference>
<dbReference type="GO" id="GO:0005737">
    <property type="term" value="C:cytoplasm"/>
    <property type="evidence" value="ECO:0007669"/>
    <property type="project" value="UniProtKB-ARBA"/>
</dbReference>
<gene>
    <name evidence="16" type="ORF">HG536_0B05240</name>
</gene>
<dbReference type="GO" id="GO:0008270">
    <property type="term" value="F:zinc ion binding"/>
    <property type="evidence" value="ECO:0007669"/>
    <property type="project" value="UniProtKB-KW"/>
</dbReference>
<dbReference type="EMBL" id="CP059247">
    <property type="protein sequence ID" value="QLL31659.1"/>
    <property type="molecule type" value="Genomic_DNA"/>
</dbReference>
<accession>A0A7G3ZDS3</accession>
<dbReference type="InterPro" id="IPR000504">
    <property type="entry name" value="RRM_dom"/>
</dbReference>
<feature type="domain" description="RRM" evidence="14">
    <location>
        <begin position="210"/>
        <end position="306"/>
    </location>
</feature>
<evidence type="ECO:0000256" key="10">
    <source>
        <dbReference type="ARBA" id="ARBA00023242"/>
    </source>
</evidence>
<dbReference type="PROSITE" id="PS01358">
    <property type="entry name" value="ZF_RANBP2_1"/>
    <property type="match status" value="2"/>
</dbReference>
<keyword evidence="4" id="KW-0597">Phosphoprotein</keyword>
<dbReference type="PROSITE" id="PS50199">
    <property type="entry name" value="ZF_RANBP2_2"/>
    <property type="match status" value="2"/>
</dbReference>
<evidence type="ECO:0000256" key="1">
    <source>
        <dbReference type="ARBA" id="ARBA00004123"/>
    </source>
</evidence>
<protein>
    <recommendedName>
        <fullName evidence="18">Asparagine-rich protein</fullName>
    </recommendedName>
</protein>
<dbReference type="Pfam" id="PF00641">
    <property type="entry name" value="Zn_ribbon_RanBP"/>
    <property type="match status" value="2"/>
</dbReference>
<evidence type="ECO:0000256" key="5">
    <source>
        <dbReference type="ARBA" id="ARBA00022723"/>
    </source>
</evidence>
<dbReference type="GO" id="GO:0003729">
    <property type="term" value="F:mRNA binding"/>
    <property type="evidence" value="ECO:0007669"/>
    <property type="project" value="TreeGrafter"/>
</dbReference>
<dbReference type="FunFam" id="4.10.1060.10:FF:000024">
    <property type="entry name" value="RNA-binding protein"/>
    <property type="match status" value="1"/>
</dbReference>
<evidence type="ECO:0000256" key="7">
    <source>
        <dbReference type="ARBA" id="ARBA00022771"/>
    </source>
</evidence>
<feature type="compositionally biased region" description="Polar residues" evidence="13">
    <location>
        <begin position="504"/>
        <end position="514"/>
    </location>
</feature>
<dbReference type="InterPro" id="IPR012677">
    <property type="entry name" value="Nucleotide-bd_a/b_plait_sf"/>
</dbReference>
<dbReference type="InterPro" id="IPR036443">
    <property type="entry name" value="Znf_RanBP2_sf"/>
</dbReference>
<dbReference type="Gene3D" id="3.30.70.330">
    <property type="match status" value="1"/>
</dbReference>
<comment type="subcellular location">
    <subcellularLocation>
        <location evidence="2">Chromosome</location>
    </subcellularLocation>
    <subcellularLocation>
        <location evidence="1">Nucleus</location>
    </subcellularLocation>
</comment>
<evidence type="ECO:0008006" key="18">
    <source>
        <dbReference type="Google" id="ProtNLM"/>
    </source>
</evidence>
<dbReference type="GO" id="GO:0005694">
    <property type="term" value="C:chromosome"/>
    <property type="evidence" value="ECO:0007669"/>
    <property type="project" value="UniProtKB-SubCell"/>
</dbReference>
<keyword evidence="17" id="KW-1185">Reference proteome</keyword>
<evidence type="ECO:0000256" key="12">
    <source>
        <dbReference type="PROSITE-ProRule" id="PRU00322"/>
    </source>
</evidence>
<organism evidence="16 17">
    <name type="scientific">Torulaspora globosa</name>
    <dbReference type="NCBI Taxonomy" id="48254"/>
    <lineage>
        <taxon>Eukaryota</taxon>
        <taxon>Fungi</taxon>
        <taxon>Dikarya</taxon>
        <taxon>Ascomycota</taxon>
        <taxon>Saccharomycotina</taxon>
        <taxon>Saccharomycetes</taxon>
        <taxon>Saccharomycetales</taxon>
        <taxon>Saccharomycetaceae</taxon>
        <taxon>Torulaspora</taxon>
    </lineage>
</organism>
<feature type="region of interest" description="Disordered" evidence="13">
    <location>
        <begin position="385"/>
        <end position="432"/>
    </location>
</feature>
<evidence type="ECO:0000259" key="14">
    <source>
        <dbReference type="PROSITE" id="PS50102"/>
    </source>
</evidence>
<dbReference type="SUPFAM" id="SSF54928">
    <property type="entry name" value="RNA-binding domain, RBD"/>
    <property type="match status" value="1"/>
</dbReference>
<dbReference type="InterPro" id="IPR001876">
    <property type="entry name" value="Znf_RanBP2"/>
</dbReference>